<dbReference type="PANTHER" id="PTHR11783">
    <property type="entry name" value="SULFOTRANSFERASE SULT"/>
    <property type="match status" value="1"/>
</dbReference>
<evidence type="ECO:0000256" key="1">
    <source>
        <dbReference type="ARBA" id="ARBA00005771"/>
    </source>
</evidence>
<comment type="similarity">
    <text evidence="1">Belongs to the sulfotransferase 1 family.</text>
</comment>
<dbReference type="GeneID" id="106076374"/>
<dbReference type="Pfam" id="PF00685">
    <property type="entry name" value="Sulfotransfer_1"/>
    <property type="match status" value="1"/>
</dbReference>
<dbReference type="OMA" id="EMRIDMI"/>
<gene>
    <name evidence="5" type="primary">LOC106076374</name>
</gene>
<proteinExistence type="inferred from homology"/>
<sequence>MATIDKEPETGLASLIRKESCPEAYGWRVVGPTNLSDPLQHVENIRGFKIRDDDVILAAYPKCGTHWVWEITHMLLRQTTDYEKRCKEQVMLESNGGIARCEKEESPRIINSHFVFAHLPQEIIAKKSKIIHVWRNPKDTLVSFYYHYKSVIVDSRFTFSDVLETSMADKFTIHTQFEYLQQMSKFEEDHPDHPIIHLCYEEMKKEPIKVIQELARFLKVPADDEFCRKVADACSFENMKVINQSGQKMFPAEFSVSRGPGHKNPEIYRKGVVGDWKNHFTVSENERYDMIINRAGEKGLKFKFIYQ</sequence>
<dbReference type="RefSeq" id="XP_055862231.1">
    <property type="nucleotide sequence ID" value="XM_056006256.1"/>
</dbReference>
<dbReference type="SUPFAM" id="SSF52540">
    <property type="entry name" value="P-loop containing nucleoside triphosphate hydrolases"/>
    <property type="match status" value="1"/>
</dbReference>
<accession>A0A9W2YHU2</accession>
<dbReference type="InterPro" id="IPR000863">
    <property type="entry name" value="Sulfotransferase_dom"/>
</dbReference>
<dbReference type="Proteomes" id="UP001165740">
    <property type="component" value="Chromosome 12"/>
</dbReference>
<dbReference type="OrthoDB" id="6341251at2759"/>
<dbReference type="GO" id="GO:0008146">
    <property type="term" value="F:sulfotransferase activity"/>
    <property type="evidence" value="ECO:0007669"/>
    <property type="project" value="InterPro"/>
</dbReference>
<reference evidence="5" key="1">
    <citation type="submission" date="2025-08" db="UniProtKB">
        <authorList>
            <consortium name="RefSeq"/>
        </authorList>
    </citation>
    <scope>IDENTIFICATION</scope>
</reference>
<evidence type="ECO:0000256" key="2">
    <source>
        <dbReference type="ARBA" id="ARBA00022679"/>
    </source>
</evidence>
<keyword evidence="2" id="KW-0808">Transferase</keyword>
<feature type="domain" description="Sulfotransferase" evidence="3">
    <location>
        <begin position="52"/>
        <end position="294"/>
    </location>
</feature>
<protein>
    <submittedName>
        <fullName evidence="5">Sulfotransferase 1B1-like</fullName>
    </submittedName>
</protein>
<organism evidence="4 5">
    <name type="scientific">Biomphalaria glabrata</name>
    <name type="common">Bloodfluke planorb</name>
    <name type="synonym">Freshwater snail</name>
    <dbReference type="NCBI Taxonomy" id="6526"/>
    <lineage>
        <taxon>Eukaryota</taxon>
        <taxon>Metazoa</taxon>
        <taxon>Spiralia</taxon>
        <taxon>Lophotrochozoa</taxon>
        <taxon>Mollusca</taxon>
        <taxon>Gastropoda</taxon>
        <taxon>Heterobranchia</taxon>
        <taxon>Euthyneura</taxon>
        <taxon>Panpulmonata</taxon>
        <taxon>Hygrophila</taxon>
        <taxon>Lymnaeoidea</taxon>
        <taxon>Planorbidae</taxon>
        <taxon>Biomphalaria</taxon>
    </lineage>
</organism>
<dbReference type="AlphaFoldDB" id="A0A9W2YHU2"/>
<dbReference type="InterPro" id="IPR027417">
    <property type="entry name" value="P-loop_NTPase"/>
</dbReference>
<evidence type="ECO:0000313" key="5">
    <source>
        <dbReference type="RefSeq" id="XP_055862231.1"/>
    </source>
</evidence>
<keyword evidence="4" id="KW-1185">Reference proteome</keyword>
<name>A0A9W2YHU2_BIOGL</name>
<dbReference type="Gene3D" id="3.40.50.300">
    <property type="entry name" value="P-loop containing nucleotide triphosphate hydrolases"/>
    <property type="match status" value="1"/>
</dbReference>
<evidence type="ECO:0000313" key="4">
    <source>
        <dbReference type="Proteomes" id="UP001165740"/>
    </source>
</evidence>
<evidence type="ECO:0000259" key="3">
    <source>
        <dbReference type="Pfam" id="PF00685"/>
    </source>
</evidence>